<dbReference type="PANTHER" id="PTHR13018:SF5">
    <property type="entry name" value="RE44586P"/>
    <property type="match status" value="1"/>
</dbReference>
<dbReference type="STRING" id="418985.A0A1V9XPS5"/>
<feature type="transmembrane region" description="Helical" evidence="8">
    <location>
        <begin position="640"/>
        <end position="670"/>
    </location>
</feature>
<reference evidence="12 13" key="1">
    <citation type="journal article" date="2017" name="Gigascience">
        <title>Draft genome of the honey bee ectoparasitic mite, Tropilaelaps mercedesae, is shaped by the parasitic life history.</title>
        <authorList>
            <person name="Dong X."/>
            <person name="Armstrong S.D."/>
            <person name="Xia D."/>
            <person name="Makepeace B.L."/>
            <person name="Darby A.C."/>
            <person name="Kadowaki T."/>
        </authorList>
    </citation>
    <scope>NUCLEOTIDE SEQUENCE [LARGE SCALE GENOMIC DNA]</scope>
    <source>
        <strain evidence="12">Wuxi-XJTLU</strain>
    </source>
</reference>
<feature type="compositionally biased region" description="Basic and acidic residues" evidence="7">
    <location>
        <begin position="767"/>
        <end position="778"/>
    </location>
</feature>
<dbReference type="PANTHER" id="PTHR13018">
    <property type="entry name" value="PROBABLE MEMBRANE PROTEIN DUF221-RELATED"/>
    <property type="match status" value="1"/>
</dbReference>
<feature type="transmembrane region" description="Helical" evidence="8">
    <location>
        <begin position="501"/>
        <end position="525"/>
    </location>
</feature>
<feature type="compositionally biased region" description="Polar residues" evidence="7">
    <location>
        <begin position="99"/>
        <end position="115"/>
    </location>
</feature>
<name>A0A1V9XPS5_9ACAR</name>
<feature type="domain" description="CSC1/OSCA1-like 7TM region" evidence="9">
    <location>
        <begin position="455"/>
        <end position="712"/>
    </location>
</feature>
<evidence type="ECO:0000256" key="1">
    <source>
        <dbReference type="ARBA" id="ARBA00004141"/>
    </source>
</evidence>
<dbReference type="InterPro" id="IPR032880">
    <property type="entry name" value="CSC1/OSCA1-like_N"/>
</dbReference>
<dbReference type="Pfam" id="PF02714">
    <property type="entry name" value="RSN1_7TM"/>
    <property type="match status" value="1"/>
</dbReference>
<comment type="caution">
    <text evidence="12">The sequence shown here is derived from an EMBL/GenBank/DDBJ whole genome shotgun (WGS) entry which is preliminary data.</text>
</comment>
<dbReference type="GO" id="GO:0005227">
    <property type="term" value="F:calcium-activated cation channel activity"/>
    <property type="evidence" value="ECO:0007669"/>
    <property type="project" value="InterPro"/>
</dbReference>
<dbReference type="FunCoup" id="A0A1V9XPS5">
    <property type="interactions" value="33"/>
</dbReference>
<dbReference type="Pfam" id="PF13967">
    <property type="entry name" value="RSN1_TM"/>
    <property type="match status" value="1"/>
</dbReference>
<keyword evidence="13" id="KW-1185">Reference proteome</keyword>
<dbReference type="InterPro" id="IPR045122">
    <property type="entry name" value="Csc1-like"/>
</dbReference>
<evidence type="ECO:0000256" key="3">
    <source>
        <dbReference type="ARBA" id="ARBA00022448"/>
    </source>
</evidence>
<feature type="transmembrane region" description="Helical" evidence="8">
    <location>
        <begin position="691"/>
        <end position="717"/>
    </location>
</feature>
<evidence type="ECO:0000256" key="6">
    <source>
        <dbReference type="ARBA" id="ARBA00023136"/>
    </source>
</evidence>
<dbReference type="EMBL" id="MNPL01006313">
    <property type="protein sequence ID" value="OQR75486.1"/>
    <property type="molecule type" value="Genomic_DNA"/>
</dbReference>
<dbReference type="OrthoDB" id="6437480at2759"/>
<keyword evidence="5 8" id="KW-1133">Transmembrane helix</keyword>
<gene>
    <name evidence="12" type="ORF">BIW11_00766</name>
</gene>
<evidence type="ECO:0000259" key="10">
    <source>
        <dbReference type="Pfam" id="PF13967"/>
    </source>
</evidence>
<dbReference type="Pfam" id="PF14703">
    <property type="entry name" value="PHM7_cyt"/>
    <property type="match status" value="1"/>
</dbReference>
<feature type="transmembrane region" description="Helical" evidence="8">
    <location>
        <begin position="537"/>
        <end position="556"/>
    </location>
</feature>
<organism evidence="12 13">
    <name type="scientific">Tropilaelaps mercedesae</name>
    <dbReference type="NCBI Taxonomy" id="418985"/>
    <lineage>
        <taxon>Eukaryota</taxon>
        <taxon>Metazoa</taxon>
        <taxon>Ecdysozoa</taxon>
        <taxon>Arthropoda</taxon>
        <taxon>Chelicerata</taxon>
        <taxon>Arachnida</taxon>
        <taxon>Acari</taxon>
        <taxon>Parasitiformes</taxon>
        <taxon>Mesostigmata</taxon>
        <taxon>Gamasina</taxon>
        <taxon>Dermanyssoidea</taxon>
        <taxon>Laelapidae</taxon>
        <taxon>Tropilaelaps</taxon>
    </lineage>
</organism>
<dbReference type="InterPro" id="IPR027815">
    <property type="entry name" value="CSC1/OSCA1-like_cyt"/>
</dbReference>
<evidence type="ECO:0000259" key="11">
    <source>
        <dbReference type="Pfam" id="PF14703"/>
    </source>
</evidence>
<evidence type="ECO:0000256" key="8">
    <source>
        <dbReference type="SAM" id="Phobius"/>
    </source>
</evidence>
<feature type="domain" description="CSC1/OSCA1-like cytosolic" evidence="11">
    <location>
        <begin position="263"/>
        <end position="444"/>
    </location>
</feature>
<feature type="domain" description="CSC1/OSCA1-like N-terminal transmembrane" evidence="10">
    <location>
        <begin position="142"/>
        <end position="239"/>
    </location>
</feature>
<feature type="transmembrane region" description="Helical" evidence="8">
    <location>
        <begin position="227"/>
        <end position="245"/>
    </location>
</feature>
<feature type="region of interest" description="Disordered" evidence="7">
    <location>
        <begin position="814"/>
        <end position="867"/>
    </location>
</feature>
<feature type="region of interest" description="Disordered" evidence="7">
    <location>
        <begin position="767"/>
        <end position="800"/>
    </location>
</feature>
<feature type="transmembrane region" description="Helical" evidence="8">
    <location>
        <begin position="181"/>
        <end position="202"/>
    </location>
</feature>
<evidence type="ECO:0000256" key="2">
    <source>
        <dbReference type="ARBA" id="ARBA00007779"/>
    </source>
</evidence>
<evidence type="ECO:0000313" key="13">
    <source>
        <dbReference type="Proteomes" id="UP000192247"/>
    </source>
</evidence>
<dbReference type="AlphaFoldDB" id="A0A1V9XPS5"/>
<sequence>MGGPLSWSADRMEVQCALLARSRNLTLTLAPGYQGIPENLLMNVVAWMCLIIIYSVVNRTAKNYARMALVHRSERWSDVFYGQQYQQQNSAAANGATPVASNGANAPGTGSNLRSANRRTAGVDSNASSADDDGSLESLENANRATSFFSWIHAIWKIEDRHVLKKNGPDAVQYLTFQRHIIVFVFIVCISVITVVLPLNALGVESKPNNKFAQTTIANVSRDSKSLWVHIALSFVFLPLGVVFMRRFSTRLHIHAEEPRIGRSLMIAGVPRRHCKAELFRQHFAEAYPQCIIQDIQFAYDIRKLIDLVAALETATQARLWCENRISATHERPMMRPYVCGRCCCLGDYLGCEQVDALNYYRAEEQSLLKRVDEERKRALKNPVGFAFITFDSEEMAMLVCKDHKSQWQCYVPGQSQSTLSRELKPYVWKVMFAPPPNDLFWENLSVGKWAWYARSVFINFLLFIVLFFLTTPFIILSLLAPVLNVQIGIHPFFEKFLPTVMLWCVAALMPAMVTLSDLFIAHWTRSSRNHSVMKKIFIFLLFMVLILPSLGLSSAESFVGRLMQSRNATEVWKCLYLPDSGAFFVNYVITSSFVGTTMELIRFPQLCLYLIYTCLSRSKAEQYAVQRNSLFEFYFGVHYAWYLLMFAIIMVYSIPCPLVTPFGVLYLCFKHYVDKYNIYFVYNPSKTNKYIHATAIDFVIISLILLQFALFMYLYFKSDASMYTVVMCVIFMMSFCLFLGQAMIKCFRDFGPIKYVRQLQKTLERRRSRETGLRVRDNPYIPDALKSRPVPTMNVSQSTGNLPMYGSGAKCDAGRQLGGSSPPPSSGNAGAANGLAGGKVGSGSPGGCGSPAREIAGGPRSHSMNDLLSASSDRAELSLACDDMAVTTEEECGSTEAEPDDDELRRVVLTANGHVNNYERF</sequence>
<evidence type="ECO:0000256" key="7">
    <source>
        <dbReference type="SAM" id="MobiDB-lite"/>
    </source>
</evidence>
<keyword evidence="6 8" id="KW-0472">Membrane</keyword>
<keyword evidence="3" id="KW-0813">Transport</keyword>
<dbReference type="GO" id="GO:0005886">
    <property type="term" value="C:plasma membrane"/>
    <property type="evidence" value="ECO:0007669"/>
    <property type="project" value="TreeGrafter"/>
</dbReference>
<feature type="compositionally biased region" description="Gly residues" evidence="7">
    <location>
        <begin position="836"/>
        <end position="850"/>
    </location>
</feature>
<dbReference type="Proteomes" id="UP000192247">
    <property type="component" value="Unassembled WGS sequence"/>
</dbReference>
<accession>A0A1V9XPS5</accession>
<evidence type="ECO:0000313" key="12">
    <source>
        <dbReference type="EMBL" id="OQR75486.1"/>
    </source>
</evidence>
<feature type="region of interest" description="Disordered" evidence="7">
    <location>
        <begin position="92"/>
        <end position="134"/>
    </location>
</feature>
<protein>
    <submittedName>
        <fullName evidence="12">Transmembrane protein 63B-like</fullName>
    </submittedName>
</protein>
<dbReference type="InParanoid" id="A0A1V9XPS5"/>
<evidence type="ECO:0000256" key="4">
    <source>
        <dbReference type="ARBA" id="ARBA00022692"/>
    </source>
</evidence>
<feature type="transmembrane region" description="Helical" evidence="8">
    <location>
        <begin position="457"/>
        <end position="481"/>
    </location>
</feature>
<evidence type="ECO:0000256" key="5">
    <source>
        <dbReference type="ARBA" id="ARBA00022989"/>
    </source>
</evidence>
<proteinExistence type="inferred from homology"/>
<comment type="subcellular location">
    <subcellularLocation>
        <location evidence="1">Membrane</location>
        <topology evidence="1">Multi-pass membrane protein</topology>
    </subcellularLocation>
</comment>
<comment type="similarity">
    <text evidence="2">Belongs to the CSC1 (TC 1.A.17) family.</text>
</comment>
<keyword evidence="4 8" id="KW-0812">Transmembrane</keyword>
<feature type="transmembrane region" description="Helical" evidence="8">
    <location>
        <begin position="723"/>
        <end position="745"/>
    </location>
</feature>
<dbReference type="InterPro" id="IPR003864">
    <property type="entry name" value="CSC1/OSCA1-like_7TM"/>
</dbReference>
<feature type="transmembrane region" description="Helical" evidence="8">
    <location>
        <begin position="40"/>
        <end position="57"/>
    </location>
</feature>
<evidence type="ECO:0000259" key="9">
    <source>
        <dbReference type="Pfam" id="PF02714"/>
    </source>
</evidence>